<dbReference type="AlphaFoldDB" id="A0A141GNG5"/>
<organism evidence="1">
    <name type="scientific">uncultured firmicutes bacterium contig_61</name>
    <dbReference type="NCBI Taxonomy" id="1643555"/>
    <lineage>
        <taxon>Bacteria</taxon>
        <taxon>Bacillati</taxon>
        <taxon>Bacillota</taxon>
        <taxon>environmental samples</taxon>
    </lineage>
</organism>
<proteinExistence type="predicted"/>
<sequence>MISAYHQPPIPHVHHVHLYVQDLHRSLYFYGFYNFWCG</sequence>
<reference evidence="1" key="1">
    <citation type="submission" date="2015-02" db="EMBL/GenBank/DDBJ databases">
        <authorList>
            <person name="Chooi Y.-H."/>
        </authorList>
    </citation>
    <scope>NUCLEOTIDE SEQUENCE</scope>
</reference>
<name>A0A141GNG5_9FIRM</name>
<dbReference type="InterPro" id="IPR029068">
    <property type="entry name" value="Glyas_Bleomycin-R_OHBP_Dase"/>
</dbReference>
<dbReference type="SUPFAM" id="SSF54593">
    <property type="entry name" value="Glyoxalase/Bleomycin resistance protein/Dihydroxybiphenyl dioxygenase"/>
    <property type="match status" value="1"/>
</dbReference>
<protein>
    <submittedName>
        <fullName evidence="1">Uncharacterized protein</fullName>
    </submittedName>
</protein>
<dbReference type="EMBL" id="KP867045">
    <property type="protein sequence ID" value="ALL53593.1"/>
    <property type="molecule type" value="Genomic_DNA"/>
</dbReference>
<accession>A0A141GNG5</accession>
<evidence type="ECO:0000313" key="1">
    <source>
        <dbReference type="EMBL" id="ALL53593.1"/>
    </source>
</evidence>